<gene>
    <name evidence="2" type="ORF">PTRG_04645</name>
</gene>
<protein>
    <submittedName>
        <fullName evidence="2">Uncharacterized protein</fullName>
    </submittedName>
</protein>
<name>B2W4U5_PYRTR</name>
<dbReference type="Proteomes" id="UP000001471">
    <property type="component" value="Unassembled WGS sequence"/>
</dbReference>
<sequence length="108" mass="11797">MAGLLGSLPCGFVTALFCATCAAAALDISRAQGMPTSALEHGRPAFDQQEQSPNLLPGSYGRHNFLFAKRWWSTTTQLIHDTNRVESLGTLNNIKANINMCARQPNYE</sequence>
<dbReference type="InParanoid" id="B2W4U5"/>
<keyword evidence="1" id="KW-0732">Signal</keyword>
<evidence type="ECO:0000313" key="3">
    <source>
        <dbReference type="Proteomes" id="UP000001471"/>
    </source>
</evidence>
<organism evidence="2 3">
    <name type="scientific">Pyrenophora tritici-repentis (strain Pt-1C-BFP)</name>
    <name type="common">Wheat tan spot fungus</name>
    <name type="synonym">Drechslera tritici-repentis</name>
    <dbReference type="NCBI Taxonomy" id="426418"/>
    <lineage>
        <taxon>Eukaryota</taxon>
        <taxon>Fungi</taxon>
        <taxon>Dikarya</taxon>
        <taxon>Ascomycota</taxon>
        <taxon>Pezizomycotina</taxon>
        <taxon>Dothideomycetes</taxon>
        <taxon>Pleosporomycetidae</taxon>
        <taxon>Pleosporales</taxon>
        <taxon>Pleosporineae</taxon>
        <taxon>Pleosporaceae</taxon>
        <taxon>Pyrenophora</taxon>
    </lineage>
</organism>
<proteinExistence type="predicted"/>
<evidence type="ECO:0000313" key="2">
    <source>
        <dbReference type="EMBL" id="EDU47552.1"/>
    </source>
</evidence>
<dbReference type="AlphaFoldDB" id="B2W4U5"/>
<feature type="signal peptide" evidence="1">
    <location>
        <begin position="1"/>
        <end position="24"/>
    </location>
</feature>
<feature type="chain" id="PRO_5002784528" evidence="1">
    <location>
        <begin position="25"/>
        <end position="108"/>
    </location>
</feature>
<evidence type="ECO:0000256" key="1">
    <source>
        <dbReference type="SAM" id="SignalP"/>
    </source>
</evidence>
<dbReference type="HOGENOM" id="CLU_2198302_0_0_1"/>
<accession>B2W4U5</accession>
<dbReference type="EMBL" id="DS231618">
    <property type="protein sequence ID" value="EDU47552.1"/>
    <property type="molecule type" value="Genomic_DNA"/>
</dbReference>
<reference evidence="3" key="1">
    <citation type="journal article" date="2013" name="G3 (Bethesda)">
        <title>Comparative genomics of a plant-pathogenic fungus, Pyrenophora tritici-repentis, reveals transduplication and the impact of repeat elements on pathogenicity and population divergence.</title>
        <authorList>
            <person name="Manning V.A."/>
            <person name="Pandelova I."/>
            <person name="Dhillon B."/>
            <person name="Wilhelm L.J."/>
            <person name="Goodwin S.B."/>
            <person name="Berlin A.M."/>
            <person name="Figueroa M."/>
            <person name="Freitag M."/>
            <person name="Hane J.K."/>
            <person name="Henrissat B."/>
            <person name="Holman W.H."/>
            <person name="Kodira C.D."/>
            <person name="Martin J."/>
            <person name="Oliver R.P."/>
            <person name="Robbertse B."/>
            <person name="Schackwitz W."/>
            <person name="Schwartz D.C."/>
            <person name="Spatafora J.W."/>
            <person name="Turgeon B.G."/>
            <person name="Yandava C."/>
            <person name="Young S."/>
            <person name="Zhou S."/>
            <person name="Zeng Q."/>
            <person name="Grigoriev I.V."/>
            <person name="Ma L.-J."/>
            <person name="Ciuffetti L.M."/>
        </authorList>
    </citation>
    <scope>NUCLEOTIDE SEQUENCE [LARGE SCALE GENOMIC DNA]</scope>
    <source>
        <strain evidence="3">Pt-1C-BFP</strain>
    </source>
</reference>